<name>A0A8S5RSL9_9CAUD</name>
<proteinExistence type="predicted"/>
<accession>A0A8S5RSL9</accession>
<dbReference type="InterPro" id="IPR036388">
    <property type="entry name" value="WH-like_DNA-bd_sf"/>
</dbReference>
<dbReference type="EMBL" id="BK057796">
    <property type="protein sequence ID" value="DAE92265.1"/>
    <property type="molecule type" value="Genomic_DNA"/>
</dbReference>
<evidence type="ECO:0000313" key="1">
    <source>
        <dbReference type="EMBL" id="DAE92265.1"/>
    </source>
</evidence>
<organism evidence="1">
    <name type="scientific">Siphoviridae sp. ctFBb37</name>
    <dbReference type="NCBI Taxonomy" id="2827565"/>
    <lineage>
        <taxon>Viruses</taxon>
        <taxon>Duplodnaviria</taxon>
        <taxon>Heunggongvirae</taxon>
        <taxon>Uroviricota</taxon>
        <taxon>Caudoviricetes</taxon>
    </lineage>
</organism>
<dbReference type="Gene3D" id="1.10.10.10">
    <property type="entry name" value="Winged helix-like DNA-binding domain superfamily/Winged helix DNA-binding domain"/>
    <property type="match status" value="1"/>
</dbReference>
<reference evidence="1" key="1">
    <citation type="journal article" date="2021" name="Proc. Natl. Acad. Sci. U.S.A.">
        <title>A Catalog of Tens of Thousands of Viruses from Human Metagenomes Reveals Hidden Associations with Chronic Diseases.</title>
        <authorList>
            <person name="Tisza M.J."/>
            <person name="Buck C.B."/>
        </authorList>
    </citation>
    <scope>NUCLEOTIDE SEQUENCE</scope>
    <source>
        <strain evidence="1">CtFBb37</strain>
    </source>
</reference>
<protein>
    <submittedName>
        <fullName evidence="1">RNA polymerase sigma factor</fullName>
    </submittedName>
</protein>
<dbReference type="InterPro" id="IPR013324">
    <property type="entry name" value="RNA_pol_sigma_r3/r4-like"/>
</dbReference>
<sequence length="79" mass="9186">MDNSRKAVRYYISNMAPKRALEFVQSFDLPEDEESCIILCDIRRKSYIQVSNALHVSPESVKRNRRRALSKIVDALTNQ</sequence>
<dbReference type="SUPFAM" id="SSF88659">
    <property type="entry name" value="Sigma3 and sigma4 domains of RNA polymerase sigma factors"/>
    <property type="match status" value="1"/>
</dbReference>